<dbReference type="InterPro" id="IPR028049">
    <property type="entry name" value="Imm-NTF2"/>
</dbReference>
<sequence>MIDEELKLARSTLKAFMSEMNQWETRFYRAKQNALLEHLDIEGVDKAERSNLIEIINRWAFPDKVNGGRLIDLGCTSPPSYDPDSYVEDGAEMEGGVATFTICQTIGLKNKFRFTLKCQDGEWRIKKKELLNFKDKWQRSVL</sequence>
<name>A0A228IHV6_9BURK</name>
<reference evidence="3" key="1">
    <citation type="submission" date="2017-06" db="EMBL/GenBank/DDBJ databases">
        <authorList>
            <person name="LiPuma J."/>
            <person name="Spilker T."/>
        </authorList>
    </citation>
    <scope>NUCLEOTIDE SEQUENCE [LARGE SCALE GENOMIC DNA]</scope>
    <source>
        <strain evidence="3">AU17325</strain>
    </source>
</reference>
<dbReference type="EMBL" id="NKFA01000008">
    <property type="protein sequence ID" value="OXI42008.1"/>
    <property type="molecule type" value="Genomic_DNA"/>
</dbReference>
<dbReference type="RefSeq" id="WP_089452067.1">
    <property type="nucleotide sequence ID" value="NZ_NKFA01000008.1"/>
</dbReference>
<comment type="caution">
    <text evidence="2">The sequence shown here is derived from an EMBL/GenBank/DDBJ whole genome shotgun (WGS) entry which is preliminary data.</text>
</comment>
<dbReference type="OrthoDB" id="9019065at2"/>
<proteinExistence type="predicted"/>
<reference evidence="2 3" key="2">
    <citation type="submission" date="2017-08" db="EMBL/GenBank/DDBJ databases">
        <title>WGS of novel Burkholderia cepaca complex species.</title>
        <authorList>
            <person name="Lipuma J."/>
            <person name="Spilker T."/>
        </authorList>
    </citation>
    <scope>NUCLEOTIDE SEQUENCE [LARGE SCALE GENOMIC DNA]</scope>
    <source>
        <strain evidence="2 3">AU17325</strain>
    </source>
</reference>
<protein>
    <recommendedName>
        <fullName evidence="1">NTF2 fold immunity protein domain-containing protein</fullName>
    </recommendedName>
</protein>
<evidence type="ECO:0000259" key="1">
    <source>
        <dbReference type="Pfam" id="PF15655"/>
    </source>
</evidence>
<organism evidence="2 3">
    <name type="scientific">Burkholderia aenigmatica</name>
    <dbReference type="NCBI Taxonomy" id="2015348"/>
    <lineage>
        <taxon>Bacteria</taxon>
        <taxon>Pseudomonadati</taxon>
        <taxon>Pseudomonadota</taxon>
        <taxon>Betaproteobacteria</taxon>
        <taxon>Burkholderiales</taxon>
        <taxon>Burkholderiaceae</taxon>
        <taxon>Burkholderia</taxon>
        <taxon>Burkholderia cepacia complex</taxon>
    </lineage>
</organism>
<accession>A0A228IHV6</accession>
<evidence type="ECO:0000313" key="3">
    <source>
        <dbReference type="Proteomes" id="UP000214600"/>
    </source>
</evidence>
<evidence type="ECO:0000313" key="2">
    <source>
        <dbReference type="EMBL" id="OXI42008.1"/>
    </source>
</evidence>
<dbReference type="Proteomes" id="UP000214600">
    <property type="component" value="Unassembled WGS sequence"/>
</dbReference>
<gene>
    <name evidence="2" type="ORF">CFB84_22400</name>
</gene>
<dbReference type="AlphaFoldDB" id="A0A228IHV6"/>
<dbReference type="Pfam" id="PF15655">
    <property type="entry name" value="Imm-NTF2"/>
    <property type="match status" value="1"/>
</dbReference>
<feature type="domain" description="NTF2 fold immunity protein" evidence="1">
    <location>
        <begin position="10"/>
        <end position="139"/>
    </location>
</feature>